<organism evidence="1 2">
    <name type="scientific">Orlajensenia leifsoniae</name>
    <dbReference type="NCBI Taxonomy" id="2561933"/>
    <lineage>
        <taxon>Bacteria</taxon>
        <taxon>Bacillati</taxon>
        <taxon>Actinomycetota</taxon>
        <taxon>Actinomycetes</taxon>
        <taxon>Micrococcales</taxon>
        <taxon>Microbacteriaceae</taxon>
        <taxon>Orlajensenia</taxon>
    </lineage>
</organism>
<reference evidence="1 2" key="1">
    <citation type="journal article" date="2018" name="J. Microbiol.">
        <title>Leifsonia flava sp. nov., a novel actinobacterium isolated from the rhizosphere of Aquilegia viridiflora.</title>
        <authorList>
            <person name="Cai Y."/>
            <person name="Tao W.Z."/>
            <person name="Ma Y.J."/>
            <person name="Cheng J."/>
            <person name="Zhang M.Y."/>
            <person name="Zhang Y.X."/>
        </authorList>
    </citation>
    <scope>NUCLEOTIDE SEQUENCE [LARGE SCALE GENOMIC DNA]</scope>
    <source>
        <strain evidence="1 2">SYP-B2174</strain>
    </source>
</reference>
<evidence type="ECO:0000313" key="1">
    <source>
        <dbReference type="EMBL" id="TFV94036.1"/>
    </source>
</evidence>
<dbReference type="Pfam" id="PF06224">
    <property type="entry name" value="AlkZ-like"/>
    <property type="match status" value="1"/>
</dbReference>
<protein>
    <submittedName>
        <fullName evidence="1">Winged helix-turn-helix domain-containing protein</fullName>
    </submittedName>
</protein>
<name>A0A4Y9QSB9_9MICO</name>
<dbReference type="AlphaFoldDB" id="A0A4Y9QSB9"/>
<proteinExistence type="predicted"/>
<dbReference type="PANTHER" id="PTHR30528:SF0">
    <property type="entry name" value="CYTOPLASMIC PROTEIN"/>
    <property type="match status" value="1"/>
</dbReference>
<dbReference type="Proteomes" id="UP000298127">
    <property type="component" value="Unassembled WGS sequence"/>
</dbReference>
<keyword evidence="2" id="KW-1185">Reference proteome</keyword>
<dbReference type="EMBL" id="SPQZ01000010">
    <property type="protein sequence ID" value="TFV94036.1"/>
    <property type="molecule type" value="Genomic_DNA"/>
</dbReference>
<sequence length="401" mass="45077">MPESVSPALARRVALAAQGFGRPRPASVGTRQLNGLIDRLGLLQLDSVNVYERSHYQPVFARLGGYDKALLDKLTFPRRGGYIEYWAHEASVIPVDTWSSWRWRMEEYRDYFSGRDSWAAANPQMLAWLISELAANGPMAASAMEHDSNVRRGPWWGWSDVKRGLEVLFRQGDVVSAGRTRFERTYALPAQVLPAAVIERVVPRHDAHVQLVERAAAAHGIGTEKDLADYYRLKRVDTRAAIAELEEAGTLLPVTVDGWRSPAWLHRDARLPRRIEATALLSPFDPVVWERARTERMFDFHYRIEIYTPAEKRVFGYYSLPILVDDALVGRVDLKNDRQARVLRVQSAWLEEGVPAASVPEIAARVAGVLHEITAWQGLDEIALVGRGTLSAALQAELRAP</sequence>
<dbReference type="InterPro" id="IPR009351">
    <property type="entry name" value="AlkZ-like"/>
</dbReference>
<evidence type="ECO:0000313" key="2">
    <source>
        <dbReference type="Proteomes" id="UP000298127"/>
    </source>
</evidence>
<dbReference type="PANTHER" id="PTHR30528">
    <property type="entry name" value="CYTOPLASMIC PROTEIN"/>
    <property type="match status" value="1"/>
</dbReference>
<comment type="caution">
    <text evidence="1">The sequence shown here is derived from an EMBL/GenBank/DDBJ whole genome shotgun (WGS) entry which is preliminary data.</text>
</comment>
<gene>
    <name evidence="1" type="ORF">E4M00_17295</name>
</gene>
<accession>A0A4Y9QSB9</accession>
<dbReference type="RefSeq" id="WP_135121727.1">
    <property type="nucleotide sequence ID" value="NZ_SPQZ01000010.1"/>
</dbReference>